<gene>
    <name evidence="2" type="ORF">GPUH_LOCUS20061</name>
</gene>
<feature type="region of interest" description="Disordered" evidence="1">
    <location>
        <begin position="168"/>
        <end position="200"/>
    </location>
</feature>
<evidence type="ECO:0000313" key="3">
    <source>
        <dbReference type="Proteomes" id="UP000271098"/>
    </source>
</evidence>
<organism evidence="2 3">
    <name type="scientific">Gongylonema pulchrum</name>
    <dbReference type="NCBI Taxonomy" id="637853"/>
    <lineage>
        <taxon>Eukaryota</taxon>
        <taxon>Metazoa</taxon>
        <taxon>Ecdysozoa</taxon>
        <taxon>Nematoda</taxon>
        <taxon>Chromadorea</taxon>
        <taxon>Rhabditida</taxon>
        <taxon>Spirurina</taxon>
        <taxon>Spiruromorpha</taxon>
        <taxon>Spiruroidea</taxon>
        <taxon>Gongylonematidae</taxon>
        <taxon>Gongylonema</taxon>
    </lineage>
</organism>
<accession>A0A3P7R197</accession>
<dbReference type="AlphaFoldDB" id="A0A3P7R197"/>
<dbReference type="EMBL" id="UYRT01089687">
    <property type="protein sequence ID" value="VDN35219.1"/>
    <property type="molecule type" value="Genomic_DNA"/>
</dbReference>
<keyword evidence="3" id="KW-1185">Reference proteome</keyword>
<feature type="compositionally biased region" description="Low complexity" evidence="1">
    <location>
        <begin position="187"/>
        <end position="200"/>
    </location>
</feature>
<evidence type="ECO:0000256" key="1">
    <source>
        <dbReference type="SAM" id="MobiDB-lite"/>
    </source>
</evidence>
<name>A0A3P7R197_9BILA</name>
<dbReference type="OrthoDB" id="4405280at2759"/>
<dbReference type="Proteomes" id="UP000271098">
    <property type="component" value="Unassembled WGS sequence"/>
</dbReference>
<reference evidence="2 3" key="1">
    <citation type="submission" date="2018-11" db="EMBL/GenBank/DDBJ databases">
        <authorList>
            <consortium name="Pathogen Informatics"/>
        </authorList>
    </citation>
    <scope>NUCLEOTIDE SEQUENCE [LARGE SCALE GENOMIC DNA]</scope>
</reference>
<sequence>MKSGSGAGGALDDQHQALAVSRLHGYLDDGVRIPRAHLDRDDDVYDSTSQSSSEYTVREEVERRVITDVTKKETKKTLTTADVHGSTTAEFHVYPPIEIGTRQGGSLLLEKDEQERGESVAEFSIGNTRREWSTTARASEFSTDRDLESVMSDSTAEDEVYDKKTLVKRSHGFEPSTDGGTERYRTEVTTTTKSKGVTKS</sequence>
<feature type="region of interest" description="Disordered" evidence="1">
    <location>
        <begin position="39"/>
        <end position="59"/>
    </location>
</feature>
<evidence type="ECO:0000313" key="2">
    <source>
        <dbReference type="EMBL" id="VDN35219.1"/>
    </source>
</evidence>
<feature type="compositionally biased region" description="Polar residues" evidence="1">
    <location>
        <begin position="46"/>
        <end position="55"/>
    </location>
</feature>
<feature type="region of interest" description="Disordered" evidence="1">
    <location>
        <begin position="133"/>
        <end position="154"/>
    </location>
</feature>
<protein>
    <submittedName>
        <fullName evidence="2">Uncharacterized protein</fullName>
    </submittedName>
</protein>
<proteinExistence type="predicted"/>